<dbReference type="SUPFAM" id="SSF54427">
    <property type="entry name" value="NTF2-like"/>
    <property type="match status" value="1"/>
</dbReference>
<organism evidence="1 2">
    <name type="scientific">Platanthera zijinensis</name>
    <dbReference type="NCBI Taxonomy" id="2320716"/>
    <lineage>
        <taxon>Eukaryota</taxon>
        <taxon>Viridiplantae</taxon>
        <taxon>Streptophyta</taxon>
        <taxon>Embryophyta</taxon>
        <taxon>Tracheophyta</taxon>
        <taxon>Spermatophyta</taxon>
        <taxon>Magnoliopsida</taxon>
        <taxon>Liliopsida</taxon>
        <taxon>Asparagales</taxon>
        <taxon>Orchidaceae</taxon>
        <taxon>Orchidoideae</taxon>
        <taxon>Orchideae</taxon>
        <taxon>Orchidinae</taxon>
        <taxon>Platanthera</taxon>
    </lineage>
</organism>
<name>A0AAP0ASZ8_9ASPA</name>
<dbReference type="InterPro" id="IPR018790">
    <property type="entry name" value="DUF2358"/>
</dbReference>
<accession>A0AAP0ASZ8</accession>
<keyword evidence="2" id="KW-1185">Reference proteome</keyword>
<comment type="caution">
    <text evidence="1">The sequence shown here is derived from an EMBL/GenBank/DDBJ whole genome shotgun (WGS) entry which is preliminary data.</text>
</comment>
<dbReference type="EMBL" id="JBBWWQ010000021">
    <property type="protein sequence ID" value="KAK8913973.1"/>
    <property type="molecule type" value="Genomic_DNA"/>
</dbReference>
<dbReference type="InterPro" id="IPR032710">
    <property type="entry name" value="NTF2-like_dom_sf"/>
</dbReference>
<evidence type="ECO:0000313" key="2">
    <source>
        <dbReference type="Proteomes" id="UP001418222"/>
    </source>
</evidence>
<gene>
    <name evidence="1" type="ORF">KSP39_PZI024311</name>
</gene>
<reference evidence="1 2" key="1">
    <citation type="journal article" date="2022" name="Nat. Plants">
        <title>Genomes of leafy and leafless Platanthera orchids illuminate the evolution of mycoheterotrophy.</title>
        <authorList>
            <person name="Li M.H."/>
            <person name="Liu K.W."/>
            <person name="Li Z."/>
            <person name="Lu H.C."/>
            <person name="Ye Q.L."/>
            <person name="Zhang D."/>
            <person name="Wang J.Y."/>
            <person name="Li Y.F."/>
            <person name="Zhong Z.M."/>
            <person name="Liu X."/>
            <person name="Yu X."/>
            <person name="Liu D.K."/>
            <person name="Tu X.D."/>
            <person name="Liu B."/>
            <person name="Hao Y."/>
            <person name="Liao X.Y."/>
            <person name="Jiang Y.T."/>
            <person name="Sun W.H."/>
            <person name="Chen J."/>
            <person name="Chen Y.Q."/>
            <person name="Ai Y."/>
            <person name="Zhai J.W."/>
            <person name="Wu S.S."/>
            <person name="Zhou Z."/>
            <person name="Hsiao Y.Y."/>
            <person name="Wu W.L."/>
            <person name="Chen Y.Y."/>
            <person name="Lin Y.F."/>
            <person name="Hsu J.L."/>
            <person name="Li C.Y."/>
            <person name="Wang Z.W."/>
            <person name="Zhao X."/>
            <person name="Zhong W.Y."/>
            <person name="Ma X.K."/>
            <person name="Ma L."/>
            <person name="Huang J."/>
            <person name="Chen G.Z."/>
            <person name="Huang M.Z."/>
            <person name="Huang L."/>
            <person name="Peng D.H."/>
            <person name="Luo Y.B."/>
            <person name="Zou S.Q."/>
            <person name="Chen S.P."/>
            <person name="Lan S."/>
            <person name="Tsai W.C."/>
            <person name="Van de Peer Y."/>
            <person name="Liu Z.J."/>
        </authorList>
    </citation>
    <scope>NUCLEOTIDE SEQUENCE [LARGE SCALE GENOMIC DNA]</scope>
    <source>
        <strain evidence="1">Lor287</strain>
    </source>
</reference>
<evidence type="ECO:0000313" key="1">
    <source>
        <dbReference type="EMBL" id="KAK8913973.1"/>
    </source>
</evidence>
<dbReference type="AlphaFoldDB" id="A0AAP0ASZ8"/>
<dbReference type="Proteomes" id="UP001418222">
    <property type="component" value="Unassembled WGS sequence"/>
</dbReference>
<dbReference type="PANTHER" id="PTHR31094:SF2">
    <property type="entry name" value="RIKEN CDNA 2310061I04 GENE"/>
    <property type="match status" value="1"/>
</dbReference>
<dbReference type="Gene3D" id="3.10.450.50">
    <property type="match status" value="1"/>
</dbReference>
<dbReference type="PANTHER" id="PTHR31094">
    <property type="entry name" value="RIKEN CDNA 2310061I04 GENE"/>
    <property type="match status" value="1"/>
</dbReference>
<protein>
    <submittedName>
        <fullName evidence="1">Uncharacterized protein</fullName>
    </submittedName>
</protein>
<proteinExistence type="predicted"/>
<sequence>MSPLLSLPELSSIYGGTLDARRRIAADGGGGRTLKNVRRSICAHDRVAIREQRIVRVSDPVKNQGFNPIFSVQVVPVSPPSPQPPSLRQELQRMDGGDDKQEYYVNLGHAIRTLREDYPIIFYKEPGFDIYRDDIVFKDPLNTFAGIKNYKSIFCALRFIGPILFKCLRVDVVNVWQPVESTIMIRWTIHGVRRVPWESHGRFDGISVYKLDRKGKIFEHRVDNIARNPPARFKITAMVELIQSLGSSSTPKPTYFQTHLRSDAPSMPLMLGFCSLDTILLCLSLDLSCFFVKEQILYGRRGE</sequence>
<dbReference type="Pfam" id="PF10184">
    <property type="entry name" value="DUF2358"/>
    <property type="match status" value="1"/>
</dbReference>